<dbReference type="RefSeq" id="WP_106588955.1">
    <property type="nucleotide sequence ID" value="NZ_PYAV01000008.1"/>
</dbReference>
<accession>A0A2P8HE49</accession>
<feature type="signal peptide" evidence="1">
    <location>
        <begin position="1"/>
        <end position="21"/>
    </location>
</feature>
<keyword evidence="1" id="KW-0732">Signal</keyword>
<dbReference type="Proteomes" id="UP000242310">
    <property type="component" value="Unassembled WGS sequence"/>
</dbReference>
<proteinExistence type="predicted"/>
<protein>
    <submittedName>
        <fullName evidence="2">Uncharacterized protein</fullName>
    </submittedName>
</protein>
<evidence type="ECO:0000313" key="2">
    <source>
        <dbReference type="EMBL" id="PSL44482.1"/>
    </source>
</evidence>
<sequence length="114" mass="12486">MISGGVVLLIFLAATACYIFADAEPSNLTDFEGESENWHVHFSYGHGDAQNTSSNEMPYTITLSYTGDADIEPEQLVYLPDHYGSEETLELSKEETVSTGVAREPLLRGHGCIL</sequence>
<gene>
    <name evidence="2" type="ORF">B0H94_10893</name>
</gene>
<evidence type="ECO:0000313" key="3">
    <source>
        <dbReference type="Proteomes" id="UP000242310"/>
    </source>
</evidence>
<comment type="caution">
    <text evidence="2">The sequence shown here is derived from an EMBL/GenBank/DDBJ whole genome shotgun (WGS) entry which is preliminary data.</text>
</comment>
<dbReference type="AlphaFoldDB" id="A0A2P8HE49"/>
<keyword evidence="3" id="KW-1185">Reference proteome</keyword>
<organism evidence="2 3">
    <name type="scientific">Salsuginibacillus halophilus</name>
    <dbReference type="NCBI Taxonomy" id="517424"/>
    <lineage>
        <taxon>Bacteria</taxon>
        <taxon>Bacillati</taxon>
        <taxon>Bacillota</taxon>
        <taxon>Bacilli</taxon>
        <taxon>Bacillales</taxon>
        <taxon>Bacillaceae</taxon>
        <taxon>Salsuginibacillus</taxon>
    </lineage>
</organism>
<reference evidence="2 3" key="1">
    <citation type="submission" date="2018-03" db="EMBL/GenBank/DDBJ databases">
        <title>Genomic Encyclopedia of Type Strains, Phase III (KMG-III): the genomes of soil and plant-associated and newly described type strains.</title>
        <authorList>
            <person name="Whitman W."/>
        </authorList>
    </citation>
    <scope>NUCLEOTIDE SEQUENCE [LARGE SCALE GENOMIC DNA]</scope>
    <source>
        <strain evidence="2 3">CGMCC 1.07653</strain>
    </source>
</reference>
<evidence type="ECO:0000256" key="1">
    <source>
        <dbReference type="SAM" id="SignalP"/>
    </source>
</evidence>
<feature type="chain" id="PRO_5039259657" evidence="1">
    <location>
        <begin position="22"/>
        <end position="114"/>
    </location>
</feature>
<dbReference type="EMBL" id="PYAV01000008">
    <property type="protein sequence ID" value="PSL44482.1"/>
    <property type="molecule type" value="Genomic_DNA"/>
</dbReference>
<name>A0A2P8HE49_9BACI</name>